<dbReference type="InterPro" id="IPR052350">
    <property type="entry name" value="Metallo-dep_Lactonases"/>
</dbReference>
<organism evidence="3 4">
    <name type="scientific">Rubellicoccus peritrichatus</name>
    <dbReference type="NCBI Taxonomy" id="3080537"/>
    <lineage>
        <taxon>Bacteria</taxon>
        <taxon>Pseudomonadati</taxon>
        <taxon>Verrucomicrobiota</taxon>
        <taxon>Opitutia</taxon>
        <taxon>Puniceicoccales</taxon>
        <taxon>Cerasicoccaceae</taxon>
        <taxon>Rubellicoccus</taxon>
    </lineage>
</organism>
<gene>
    <name evidence="3" type="ORF">RZN69_16700</name>
</gene>
<dbReference type="SUPFAM" id="SSF51556">
    <property type="entry name" value="Metallo-dependent hydrolases"/>
    <property type="match status" value="1"/>
</dbReference>
<sequence length="273" mass="31322">MKIDSHHHFWRYNPSEFGWIEDDIIRHDFLPDTFEQTLKQAGINGAVSVQARESLEETFWLLELATQHAYVMGVVGWVPMAEAGALSHLDQMRGREWLKGIRLATQGRDPSLLEDEMVNWNVASLHANGLTCDLLLTGDQLAPYIPFVKRHPEQKFVLDHCAKPTITSAGFDHEWARHMETLAGMEHVQCKVSGMVTEIRDEQWDAEVLKPYWEHVLNCFGPQRLLFGSDWPVCLSRAEYVKWCGIVEGWLSQLSPDEQTAIWSGNSKSFYQL</sequence>
<dbReference type="Pfam" id="PF04909">
    <property type="entry name" value="Amidohydro_2"/>
    <property type="match status" value="1"/>
</dbReference>
<evidence type="ECO:0000313" key="3">
    <source>
        <dbReference type="EMBL" id="WOO40260.1"/>
    </source>
</evidence>
<keyword evidence="4" id="KW-1185">Reference proteome</keyword>
<evidence type="ECO:0000313" key="4">
    <source>
        <dbReference type="Proteomes" id="UP001304300"/>
    </source>
</evidence>
<dbReference type="InterPro" id="IPR006680">
    <property type="entry name" value="Amidohydro-rel"/>
</dbReference>
<feature type="domain" description="Amidohydrolase-related" evidence="2">
    <location>
        <begin position="3"/>
        <end position="272"/>
    </location>
</feature>
<accession>A0AAQ3QUT6</accession>
<name>A0AAQ3QUT6_9BACT</name>
<dbReference type="EMBL" id="CP136920">
    <property type="protein sequence ID" value="WOO40260.1"/>
    <property type="molecule type" value="Genomic_DNA"/>
</dbReference>
<dbReference type="AlphaFoldDB" id="A0AAQ3QUT6"/>
<dbReference type="Proteomes" id="UP001304300">
    <property type="component" value="Chromosome"/>
</dbReference>
<evidence type="ECO:0000259" key="2">
    <source>
        <dbReference type="Pfam" id="PF04909"/>
    </source>
</evidence>
<dbReference type="PANTHER" id="PTHR43569">
    <property type="entry name" value="AMIDOHYDROLASE"/>
    <property type="match status" value="1"/>
</dbReference>
<dbReference type="PANTHER" id="PTHR43569:SF2">
    <property type="entry name" value="AMIDOHYDROLASE-RELATED DOMAIN-CONTAINING PROTEIN"/>
    <property type="match status" value="1"/>
</dbReference>
<dbReference type="RefSeq" id="WP_317832419.1">
    <property type="nucleotide sequence ID" value="NZ_CP136920.1"/>
</dbReference>
<dbReference type="InterPro" id="IPR032466">
    <property type="entry name" value="Metal_Hydrolase"/>
</dbReference>
<proteinExistence type="inferred from homology"/>
<evidence type="ECO:0000256" key="1">
    <source>
        <dbReference type="ARBA" id="ARBA00038310"/>
    </source>
</evidence>
<reference evidence="3 4" key="1">
    <citation type="submission" date="2023-10" db="EMBL/GenBank/DDBJ databases">
        <title>Rubellicoccus peritrichatus gen. nov., sp. nov., isolated from an algae of coral reef tank.</title>
        <authorList>
            <person name="Luo J."/>
        </authorList>
    </citation>
    <scope>NUCLEOTIDE SEQUENCE [LARGE SCALE GENOMIC DNA]</scope>
    <source>
        <strain evidence="3 4">CR14</strain>
    </source>
</reference>
<dbReference type="GO" id="GO:0016787">
    <property type="term" value="F:hydrolase activity"/>
    <property type="evidence" value="ECO:0007669"/>
    <property type="project" value="InterPro"/>
</dbReference>
<protein>
    <submittedName>
        <fullName evidence="3">Amidohydrolase family protein</fullName>
    </submittedName>
</protein>
<comment type="similarity">
    <text evidence="1">Belongs to the metallo-dependent hydrolases superfamily.</text>
</comment>
<dbReference type="KEGG" id="puo:RZN69_16700"/>
<dbReference type="Gene3D" id="3.20.20.140">
    <property type="entry name" value="Metal-dependent hydrolases"/>
    <property type="match status" value="1"/>
</dbReference>